<dbReference type="EMBL" id="JBICBT010001274">
    <property type="protein sequence ID" value="KAL3075440.1"/>
    <property type="molecule type" value="Genomic_DNA"/>
</dbReference>
<evidence type="ECO:0000313" key="2">
    <source>
        <dbReference type="EMBL" id="KAL3075440.1"/>
    </source>
</evidence>
<feature type="compositionally biased region" description="Pro residues" evidence="1">
    <location>
        <begin position="23"/>
        <end position="33"/>
    </location>
</feature>
<evidence type="ECO:0000256" key="1">
    <source>
        <dbReference type="SAM" id="MobiDB-lite"/>
    </source>
</evidence>
<name>A0ABD2IC76_9BILA</name>
<organism evidence="2 3">
    <name type="scientific">Heterodera trifolii</name>
    <dbReference type="NCBI Taxonomy" id="157864"/>
    <lineage>
        <taxon>Eukaryota</taxon>
        <taxon>Metazoa</taxon>
        <taxon>Ecdysozoa</taxon>
        <taxon>Nematoda</taxon>
        <taxon>Chromadorea</taxon>
        <taxon>Rhabditida</taxon>
        <taxon>Tylenchina</taxon>
        <taxon>Tylenchomorpha</taxon>
        <taxon>Tylenchoidea</taxon>
        <taxon>Heteroderidae</taxon>
        <taxon>Heteroderinae</taxon>
        <taxon>Heterodera</taxon>
    </lineage>
</organism>
<proteinExistence type="predicted"/>
<gene>
    <name evidence="2" type="ORF">niasHT_037600</name>
</gene>
<sequence length="171" mass="18847">MCAPQQQKPAEKRIPHVNKPNGHPSPPHSPPPHLIVHYSLFAFQTHVLSRTVRPPIAKRPPPPRCTQSGGQFVGRWTENGPPIKNCKGGQSSYGRRKRIGDRTAAGKKLEDNQHNGGRGGDDDKAHYSDTGGGGLGGRRWLLVSGFKWRRMNQNQQQMIHTLPSPSPPSPI</sequence>
<feature type="region of interest" description="Disordered" evidence="1">
    <location>
        <begin position="53"/>
        <end position="134"/>
    </location>
</feature>
<feature type="compositionally biased region" description="Basic and acidic residues" evidence="1">
    <location>
        <begin position="107"/>
        <end position="127"/>
    </location>
</feature>
<feature type="region of interest" description="Disordered" evidence="1">
    <location>
        <begin position="1"/>
        <end position="33"/>
    </location>
</feature>
<evidence type="ECO:0000313" key="3">
    <source>
        <dbReference type="Proteomes" id="UP001620626"/>
    </source>
</evidence>
<keyword evidence="3" id="KW-1185">Reference proteome</keyword>
<dbReference type="Proteomes" id="UP001620626">
    <property type="component" value="Unassembled WGS sequence"/>
</dbReference>
<accession>A0ABD2IC76</accession>
<reference evidence="2 3" key="1">
    <citation type="submission" date="2024-10" db="EMBL/GenBank/DDBJ databases">
        <authorList>
            <person name="Kim D."/>
        </authorList>
    </citation>
    <scope>NUCLEOTIDE SEQUENCE [LARGE SCALE GENOMIC DNA]</scope>
    <source>
        <strain evidence="2">BH-2024</strain>
    </source>
</reference>
<comment type="caution">
    <text evidence="2">The sequence shown here is derived from an EMBL/GenBank/DDBJ whole genome shotgun (WGS) entry which is preliminary data.</text>
</comment>
<protein>
    <submittedName>
        <fullName evidence="2">Uncharacterized protein</fullName>
    </submittedName>
</protein>
<dbReference type="AlphaFoldDB" id="A0ABD2IC76"/>